<dbReference type="EMBL" id="VCKX01000205">
    <property type="protein sequence ID" value="TMR26218.1"/>
    <property type="molecule type" value="Genomic_DNA"/>
</dbReference>
<evidence type="ECO:0000313" key="1">
    <source>
        <dbReference type="EMBL" id="TMR26218.1"/>
    </source>
</evidence>
<proteinExistence type="predicted"/>
<accession>A0A5S4FZT9</accession>
<evidence type="ECO:0000313" key="2">
    <source>
        <dbReference type="Proteomes" id="UP000306628"/>
    </source>
</evidence>
<keyword evidence="2" id="KW-1185">Reference proteome</keyword>
<dbReference type="SUPFAM" id="SSF69118">
    <property type="entry name" value="AhpD-like"/>
    <property type="match status" value="1"/>
</dbReference>
<sequence length="91" mass="9550">MDARMKNPAQVPPGATQALLGLGQAIEQAALALAEQATRLADGGQVGDEVWDAAARHYSETEPAGLLMAIATVNLWNRLNAPTRQIAGSAW</sequence>
<dbReference type="AlphaFoldDB" id="A0A5S4FZT9"/>
<protein>
    <recommendedName>
        <fullName evidence="3">Carboxymuconolactone decarboxylase family protein</fullName>
    </recommendedName>
</protein>
<gene>
    <name evidence="1" type="ORF">ETD85_43220</name>
</gene>
<dbReference type="InterPro" id="IPR029032">
    <property type="entry name" value="AhpD-like"/>
</dbReference>
<dbReference type="RefSeq" id="WP_138695641.1">
    <property type="nucleotide sequence ID" value="NZ_JBHSAZ010000089.1"/>
</dbReference>
<dbReference type="Gene3D" id="1.20.1290.10">
    <property type="entry name" value="AhpD-like"/>
    <property type="match status" value="1"/>
</dbReference>
<dbReference type="Proteomes" id="UP000306628">
    <property type="component" value="Unassembled WGS sequence"/>
</dbReference>
<evidence type="ECO:0008006" key="3">
    <source>
        <dbReference type="Google" id="ProtNLM"/>
    </source>
</evidence>
<comment type="caution">
    <text evidence="1">The sequence shown here is derived from an EMBL/GenBank/DDBJ whole genome shotgun (WGS) entry which is preliminary data.</text>
</comment>
<organism evidence="1 2">
    <name type="scientific">Nonomuraea zeae</name>
    <dbReference type="NCBI Taxonomy" id="1642303"/>
    <lineage>
        <taxon>Bacteria</taxon>
        <taxon>Bacillati</taxon>
        <taxon>Actinomycetota</taxon>
        <taxon>Actinomycetes</taxon>
        <taxon>Streptosporangiales</taxon>
        <taxon>Streptosporangiaceae</taxon>
        <taxon>Nonomuraea</taxon>
    </lineage>
</organism>
<reference evidence="1 2" key="1">
    <citation type="submission" date="2019-05" db="EMBL/GenBank/DDBJ databases">
        <title>Draft genome sequence of Nonomuraea zeae DSM 100528.</title>
        <authorList>
            <person name="Saricaoglu S."/>
            <person name="Isik K."/>
        </authorList>
    </citation>
    <scope>NUCLEOTIDE SEQUENCE [LARGE SCALE GENOMIC DNA]</scope>
    <source>
        <strain evidence="1 2">DSM 100528</strain>
    </source>
</reference>
<name>A0A5S4FZT9_9ACTN</name>